<keyword evidence="1" id="KW-0547">Nucleotide-binding</keyword>
<proteinExistence type="predicted"/>
<sequence>MFSFEGNRPPSDWPSMGKVEIHGLQADALVLRGISCTFEEGHKIRIVGRIGSGKTTPIEMNLFCPVELARGKI</sequence>
<evidence type="ECO:0000256" key="2">
    <source>
        <dbReference type="ARBA" id="ARBA00022840"/>
    </source>
</evidence>
<protein>
    <recommendedName>
        <fullName evidence="5">ABC transporter domain-containing protein</fullName>
    </recommendedName>
</protein>
<dbReference type="Gene3D" id="3.40.50.300">
    <property type="entry name" value="P-loop containing nucleotide triphosphate hydrolases"/>
    <property type="match status" value="1"/>
</dbReference>
<keyword evidence="4" id="KW-1185">Reference proteome</keyword>
<dbReference type="Proteomes" id="UP000594261">
    <property type="component" value="Chromosome 10"/>
</dbReference>
<dbReference type="AlphaFoldDB" id="A0A7N2MQK3"/>
<dbReference type="PANTHER" id="PTHR24223">
    <property type="entry name" value="ATP-BINDING CASSETTE SUB-FAMILY C"/>
    <property type="match status" value="1"/>
</dbReference>
<evidence type="ECO:0008006" key="5">
    <source>
        <dbReference type="Google" id="ProtNLM"/>
    </source>
</evidence>
<dbReference type="InParanoid" id="A0A7N2MQK3"/>
<dbReference type="InterPro" id="IPR027417">
    <property type="entry name" value="P-loop_NTPase"/>
</dbReference>
<dbReference type="GO" id="GO:0016020">
    <property type="term" value="C:membrane"/>
    <property type="evidence" value="ECO:0007669"/>
    <property type="project" value="TreeGrafter"/>
</dbReference>
<evidence type="ECO:0000256" key="1">
    <source>
        <dbReference type="ARBA" id="ARBA00022741"/>
    </source>
</evidence>
<dbReference type="SUPFAM" id="SSF52540">
    <property type="entry name" value="P-loop containing nucleoside triphosphate hydrolases"/>
    <property type="match status" value="1"/>
</dbReference>
<dbReference type="Gramene" id="QL10p043680:mrna">
    <property type="protein sequence ID" value="QL10p043680:mrna"/>
    <property type="gene ID" value="QL10p043680"/>
</dbReference>
<keyword evidence="2" id="KW-0067">ATP-binding</keyword>
<dbReference type="EnsemblPlants" id="QL10p043680:mrna">
    <property type="protein sequence ID" value="QL10p043680:mrna"/>
    <property type="gene ID" value="QL10p043680"/>
</dbReference>
<reference evidence="3 4" key="1">
    <citation type="journal article" date="2016" name="G3 (Bethesda)">
        <title>First Draft Assembly and Annotation of the Genome of a California Endemic Oak Quercus lobata Nee (Fagaceae).</title>
        <authorList>
            <person name="Sork V.L."/>
            <person name="Fitz-Gibbon S.T."/>
            <person name="Puiu D."/>
            <person name="Crepeau M."/>
            <person name="Gugger P.F."/>
            <person name="Sherman R."/>
            <person name="Stevens K."/>
            <person name="Langley C.H."/>
            <person name="Pellegrini M."/>
            <person name="Salzberg S.L."/>
        </authorList>
    </citation>
    <scope>NUCLEOTIDE SEQUENCE [LARGE SCALE GENOMIC DNA]</scope>
    <source>
        <strain evidence="3 4">cv. SW786</strain>
    </source>
</reference>
<name>A0A7N2MQK3_QUELO</name>
<evidence type="ECO:0000313" key="4">
    <source>
        <dbReference type="Proteomes" id="UP000594261"/>
    </source>
</evidence>
<dbReference type="GO" id="GO:0042626">
    <property type="term" value="F:ATPase-coupled transmembrane transporter activity"/>
    <property type="evidence" value="ECO:0007669"/>
    <property type="project" value="TreeGrafter"/>
</dbReference>
<reference evidence="3" key="2">
    <citation type="submission" date="2021-01" db="UniProtKB">
        <authorList>
            <consortium name="EnsemblPlants"/>
        </authorList>
    </citation>
    <scope>IDENTIFICATION</scope>
</reference>
<dbReference type="PANTHER" id="PTHR24223:SF369">
    <property type="entry name" value="ABC TRANSPORTER C FAMILY MEMBER 10"/>
    <property type="match status" value="1"/>
</dbReference>
<dbReference type="GO" id="GO:0005524">
    <property type="term" value="F:ATP binding"/>
    <property type="evidence" value="ECO:0007669"/>
    <property type="project" value="UniProtKB-KW"/>
</dbReference>
<dbReference type="InterPro" id="IPR050173">
    <property type="entry name" value="ABC_transporter_C-like"/>
</dbReference>
<dbReference type="EMBL" id="LRBV02000010">
    <property type="status" value="NOT_ANNOTATED_CDS"/>
    <property type="molecule type" value="Genomic_DNA"/>
</dbReference>
<accession>A0A7N2MQK3</accession>
<evidence type="ECO:0000313" key="3">
    <source>
        <dbReference type="EnsemblPlants" id="QL10p043680:mrna"/>
    </source>
</evidence>
<organism evidence="3 4">
    <name type="scientific">Quercus lobata</name>
    <name type="common">Valley oak</name>
    <dbReference type="NCBI Taxonomy" id="97700"/>
    <lineage>
        <taxon>Eukaryota</taxon>
        <taxon>Viridiplantae</taxon>
        <taxon>Streptophyta</taxon>
        <taxon>Embryophyta</taxon>
        <taxon>Tracheophyta</taxon>
        <taxon>Spermatophyta</taxon>
        <taxon>Magnoliopsida</taxon>
        <taxon>eudicotyledons</taxon>
        <taxon>Gunneridae</taxon>
        <taxon>Pentapetalae</taxon>
        <taxon>rosids</taxon>
        <taxon>fabids</taxon>
        <taxon>Fagales</taxon>
        <taxon>Fagaceae</taxon>
        <taxon>Quercus</taxon>
    </lineage>
</organism>